<sequence length="178" mass="21593">MNKFQNNTLNFTQEELNKEDPKNAKNAVFMQAAKTLSFIGVLKEENKEYFWTTKFLNKFQKFDQSFLENKEQFIQEIYDFGSEELINKIDAYVEFLKQNYENSNDEEESDFRENLQKRILLADSNWIHSILIDFDVEGETLSEDNNWILEYKKFEIYLVFKKCKKKIIEKHLLKYFKQ</sequence>
<accession>A0A449B0N0</accession>
<dbReference type="KEGG" id="mgal:NCTC10186_00849"/>
<name>A0A449B0N0_9BACT</name>
<evidence type="ECO:0000313" key="2">
    <source>
        <dbReference type="Proteomes" id="UP000289862"/>
    </source>
</evidence>
<dbReference type="AlphaFoldDB" id="A0A449B0N0"/>
<evidence type="ECO:0000313" key="1">
    <source>
        <dbReference type="EMBL" id="VEU73341.1"/>
    </source>
</evidence>
<organism evidence="1 2">
    <name type="scientific">Mycoplasmopsis gallopavonis</name>
    <dbReference type="NCBI Taxonomy" id="76629"/>
    <lineage>
        <taxon>Bacteria</taxon>
        <taxon>Bacillati</taxon>
        <taxon>Mycoplasmatota</taxon>
        <taxon>Mycoplasmoidales</taxon>
        <taxon>Metamycoplasmataceae</taxon>
        <taxon>Mycoplasmopsis</taxon>
    </lineage>
</organism>
<keyword evidence="2" id="KW-1185">Reference proteome</keyword>
<dbReference type="EMBL" id="LR215034">
    <property type="protein sequence ID" value="VEU73341.1"/>
    <property type="molecule type" value="Genomic_DNA"/>
</dbReference>
<reference evidence="1 2" key="1">
    <citation type="submission" date="2019-01" db="EMBL/GenBank/DDBJ databases">
        <authorList>
            <consortium name="Pathogen Informatics"/>
        </authorList>
    </citation>
    <scope>NUCLEOTIDE SEQUENCE [LARGE SCALE GENOMIC DNA]</scope>
    <source>
        <strain evidence="1 2">NCTC10186</strain>
        <plasmid evidence="2">4</plasmid>
    </source>
</reference>
<proteinExistence type="predicted"/>
<keyword evidence="1" id="KW-0614">Plasmid</keyword>
<protein>
    <submittedName>
        <fullName evidence="1">Uncharacterized protein</fullName>
    </submittedName>
</protein>
<dbReference type="Proteomes" id="UP000289862">
    <property type="component" value="Plasmid 4"/>
</dbReference>
<dbReference type="RefSeq" id="WP_129724789.1">
    <property type="nucleotide sequence ID" value="NZ_LR215034.1"/>
</dbReference>
<geneLocation type="plasmid" evidence="1 2">
    <name>4</name>
</geneLocation>
<gene>
    <name evidence="1" type="ORF">NCTC10186_00849</name>
</gene>